<sequence length="104" mass="11933">MAPFIMWFLQVNLQLRFPTTQATSSQRSGDTNDIVVILNKYRSCLLPRHVQSLICARNWFHGFIPPETESNDEETIESMLNESLSSKVDSNLLNVSEDEDDVEE</sequence>
<dbReference type="Proteomes" id="UP001060085">
    <property type="component" value="Linkage Group LG05"/>
</dbReference>
<organism evidence="1 2">
    <name type="scientific">Catharanthus roseus</name>
    <name type="common">Madagascar periwinkle</name>
    <name type="synonym">Vinca rosea</name>
    <dbReference type="NCBI Taxonomy" id="4058"/>
    <lineage>
        <taxon>Eukaryota</taxon>
        <taxon>Viridiplantae</taxon>
        <taxon>Streptophyta</taxon>
        <taxon>Embryophyta</taxon>
        <taxon>Tracheophyta</taxon>
        <taxon>Spermatophyta</taxon>
        <taxon>Magnoliopsida</taxon>
        <taxon>eudicotyledons</taxon>
        <taxon>Gunneridae</taxon>
        <taxon>Pentapetalae</taxon>
        <taxon>asterids</taxon>
        <taxon>lamiids</taxon>
        <taxon>Gentianales</taxon>
        <taxon>Apocynaceae</taxon>
        <taxon>Rauvolfioideae</taxon>
        <taxon>Vinceae</taxon>
        <taxon>Catharanthinae</taxon>
        <taxon>Catharanthus</taxon>
    </lineage>
</organism>
<name>A0ACC0AIP2_CATRO</name>
<evidence type="ECO:0000313" key="2">
    <source>
        <dbReference type="Proteomes" id="UP001060085"/>
    </source>
</evidence>
<evidence type="ECO:0000313" key="1">
    <source>
        <dbReference type="EMBL" id="KAI5660763.1"/>
    </source>
</evidence>
<gene>
    <name evidence="1" type="ORF">M9H77_20086</name>
</gene>
<proteinExistence type="predicted"/>
<comment type="caution">
    <text evidence="1">The sequence shown here is derived from an EMBL/GenBank/DDBJ whole genome shotgun (WGS) entry which is preliminary data.</text>
</comment>
<accession>A0ACC0AIP2</accession>
<reference evidence="2" key="1">
    <citation type="journal article" date="2023" name="Nat. Plants">
        <title>Single-cell RNA sequencing provides a high-resolution roadmap for understanding the multicellular compartmentation of specialized metabolism.</title>
        <authorList>
            <person name="Sun S."/>
            <person name="Shen X."/>
            <person name="Li Y."/>
            <person name="Li Y."/>
            <person name="Wang S."/>
            <person name="Li R."/>
            <person name="Zhang H."/>
            <person name="Shen G."/>
            <person name="Guo B."/>
            <person name="Wei J."/>
            <person name="Xu J."/>
            <person name="St-Pierre B."/>
            <person name="Chen S."/>
            <person name="Sun C."/>
        </authorList>
    </citation>
    <scope>NUCLEOTIDE SEQUENCE [LARGE SCALE GENOMIC DNA]</scope>
</reference>
<keyword evidence="2" id="KW-1185">Reference proteome</keyword>
<dbReference type="EMBL" id="CM044705">
    <property type="protein sequence ID" value="KAI5660763.1"/>
    <property type="molecule type" value="Genomic_DNA"/>
</dbReference>
<protein>
    <submittedName>
        <fullName evidence="1">Uncharacterized protein</fullName>
    </submittedName>
</protein>